<evidence type="ECO:0000313" key="2">
    <source>
        <dbReference type="EMBL" id="MDQ0368712.1"/>
    </source>
</evidence>
<dbReference type="RefSeq" id="WP_307243422.1">
    <property type="nucleotide sequence ID" value="NZ_JAUSUZ010000001.1"/>
</dbReference>
<proteinExistence type="predicted"/>
<feature type="region of interest" description="Disordered" evidence="1">
    <location>
        <begin position="182"/>
        <end position="233"/>
    </location>
</feature>
<organism evidence="2 3">
    <name type="scientific">Catenuloplanes indicus</name>
    <dbReference type="NCBI Taxonomy" id="137267"/>
    <lineage>
        <taxon>Bacteria</taxon>
        <taxon>Bacillati</taxon>
        <taxon>Actinomycetota</taxon>
        <taxon>Actinomycetes</taxon>
        <taxon>Micromonosporales</taxon>
        <taxon>Micromonosporaceae</taxon>
        <taxon>Catenuloplanes</taxon>
    </lineage>
</organism>
<feature type="compositionally biased region" description="Basic and acidic residues" evidence="1">
    <location>
        <begin position="182"/>
        <end position="220"/>
    </location>
</feature>
<name>A0AAE3W3Q2_9ACTN</name>
<dbReference type="GO" id="GO:0005509">
    <property type="term" value="F:calcium ion binding"/>
    <property type="evidence" value="ECO:0007669"/>
    <property type="project" value="InterPro"/>
</dbReference>
<comment type="caution">
    <text evidence="2">The sequence shown here is derived from an EMBL/GenBank/DDBJ whole genome shotgun (WGS) entry which is preliminary data.</text>
</comment>
<sequence>MPGFDDALERLVTDPAFGTALSTDPDRALAGYTLTADEAALLRSQVFTGTGDTGHSTVESRTNQSSMFGLLGDIFPADAAPAGPYTAGFGPTGGSSTSLHATGPGAPAAGFGTGPGVPTAGFGAAPLPAQGFGDATTQSFGDAPPPVPDGYATRVDADGDGTWDPHGVRGRTGGGVEILVDRDNDGGTDFTGHDVDADGLIDHADYDTDHDGTPDTRLTDTDDNGWLDTRTRP</sequence>
<accession>A0AAE3W3Q2</accession>
<dbReference type="Proteomes" id="UP001240236">
    <property type="component" value="Unassembled WGS sequence"/>
</dbReference>
<dbReference type="InterPro" id="IPR028974">
    <property type="entry name" value="TSP_type-3_rpt"/>
</dbReference>
<keyword evidence="3" id="KW-1185">Reference proteome</keyword>
<reference evidence="2 3" key="1">
    <citation type="submission" date="2023-07" db="EMBL/GenBank/DDBJ databases">
        <title>Sequencing the genomes of 1000 actinobacteria strains.</title>
        <authorList>
            <person name="Klenk H.-P."/>
        </authorList>
    </citation>
    <scope>NUCLEOTIDE SEQUENCE [LARGE SCALE GENOMIC DNA]</scope>
    <source>
        <strain evidence="2 3">DSM 44709</strain>
    </source>
</reference>
<protein>
    <submittedName>
        <fullName evidence="2">Uncharacterized protein</fullName>
    </submittedName>
</protein>
<gene>
    <name evidence="2" type="ORF">J2S42_005381</name>
</gene>
<dbReference type="SUPFAM" id="SSF103647">
    <property type="entry name" value="TSP type-3 repeat"/>
    <property type="match status" value="1"/>
</dbReference>
<evidence type="ECO:0000313" key="3">
    <source>
        <dbReference type="Proteomes" id="UP001240236"/>
    </source>
</evidence>
<dbReference type="AlphaFoldDB" id="A0AAE3W3Q2"/>
<dbReference type="EMBL" id="JAUSUZ010000001">
    <property type="protein sequence ID" value="MDQ0368712.1"/>
    <property type="molecule type" value="Genomic_DNA"/>
</dbReference>
<evidence type="ECO:0000256" key="1">
    <source>
        <dbReference type="SAM" id="MobiDB-lite"/>
    </source>
</evidence>